<dbReference type="Pfam" id="PF18765">
    <property type="entry name" value="Polbeta"/>
    <property type="match status" value="1"/>
</dbReference>
<dbReference type="PANTHER" id="PTHR43852">
    <property type="entry name" value="NUCLEOTIDYLTRANSFERASE"/>
    <property type="match status" value="1"/>
</dbReference>
<dbReference type="PANTHER" id="PTHR43852:SF2">
    <property type="entry name" value="PROTEIN ADENYLYLTRANSFERASE MNTA"/>
    <property type="match status" value="1"/>
</dbReference>
<dbReference type="InterPro" id="IPR041633">
    <property type="entry name" value="Polbeta"/>
</dbReference>
<dbReference type="SUPFAM" id="SSF81301">
    <property type="entry name" value="Nucleotidyltransferase"/>
    <property type="match status" value="1"/>
</dbReference>
<dbReference type="EMBL" id="UOGI01000005">
    <property type="protein sequence ID" value="VAX27637.1"/>
    <property type="molecule type" value="Genomic_DNA"/>
</dbReference>
<feature type="domain" description="Polymerase beta nucleotidyltransferase" evidence="1">
    <location>
        <begin position="21"/>
        <end position="101"/>
    </location>
</feature>
<dbReference type="AlphaFoldDB" id="A0A3B1DG51"/>
<dbReference type="InterPro" id="IPR043519">
    <property type="entry name" value="NT_sf"/>
</dbReference>
<protein>
    <recommendedName>
        <fullName evidence="1">Polymerase beta nucleotidyltransferase domain-containing protein</fullName>
    </recommendedName>
</protein>
<evidence type="ECO:0000259" key="1">
    <source>
        <dbReference type="Pfam" id="PF18765"/>
    </source>
</evidence>
<organism evidence="2">
    <name type="scientific">hydrothermal vent metagenome</name>
    <dbReference type="NCBI Taxonomy" id="652676"/>
    <lineage>
        <taxon>unclassified sequences</taxon>
        <taxon>metagenomes</taxon>
        <taxon>ecological metagenomes</taxon>
    </lineage>
</organism>
<dbReference type="NCBIfam" id="NF047752">
    <property type="entry name" value="MntA_antitoxin"/>
    <property type="match status" value="1"/>
</dbReference>
<dbReference type="Gene3D" id="3.30.460.10">
    <property type="entry name" value="Beta Polymerase, domain 2"/>
    <property type="match status" value="1"/>
</dbReference>
<evidence type="ECO:0000313" key="2">
    <source>
        <dbReference type="EMBL" id="VAX27637.1"/>
    </source>
</evidence>
<dbReference type="CDD" id="cd05403">
    <property type="entry name" value="NT_KNTase_like"/>
    <property type="match status" value="1"/>
</dbReference>
<name>A0A3B1DG51_9ZZZZ</name>
<sequence>MTAIKKMIAIEEIRDRLSPLFNDEGINLVLLFGSAVSGKVHKQSDIDLAFLFDKPVDILALTNKVIRLLRTDNVDVVDLKRASPLLKFSVARNGRLLYEKSPGIFAGFYSLAFRMYVDTKKLRIAQTMSVRKFLESRGLL</sequence>
<accession>A0A3B1DG51</accession>
<dbReference type="InterPro" id="IPR052930">
    <property type="entry name" value="TA_antitoxin_MntA"/>
</dbReference>
<proteinExistence type="predicted"/>
<reference evidence="2" key="1">
    <citation type="submission" date="2018-06" db="EMBL/GenBank/DDBJ databases">
        <authorList>
            <person name="Zhirakovskaya E."/>
        </authorList>
    </citation>
    <scope>NUCLEOTIDE SEQUENCE</scope>
</reference>
<gene>
    <name evidence="2" type="ORF">MNBD_NITROSPIRAE03-1198</name>
</gene>